<evidence type="ECO:0000256" key="15">
    <source>
        <dbReference type="RuleBase" id="RU003750"/>
    </source>
</evidence>
<keyword evidence="10" id="KW-0443">Lipid metabolism</keyword>
<evidence type="ECO:0000256" key="13">
    <source>
        <dbReference type="ARBA" id="ARBA00023264"/>
    </source>
</evidence>
<evidence type="ECO:0000256" key="5">
    <source>
        <dbReference type="ARBA" id="ARBA00017171"/>
    </source>
</evidence>
<dbReference type="InterPro" id="IPR043130">
    <property type="entry name" value="CDP-OH_PTrfase_TM_dom"/>
</dbReference>
<feature type="transmembrane region" description="Helical" evidence="16">
    <location>
        <begin position="48"/>
        <end position="66"/>
    </location>
</feature>
<comment type="similarity">
    <text evidence="3 15">Belongs to the CDP-alcohol phosphatidyltransferase class-I family.</text>
</comment>
<dbReference type="InterPro" id="IPR004533">
    <property type="entry name" value="CDP-diaglyc--ser_O-PTrfase"/>
</dbReference>
<evidence type="ECO:0000256" key="4">
    <source>
        <dbReference type="ARBA" id="ARBA00013174"/>
    </source>
</evidence>
<dbReference type="KEGG" id="paa:Paes_1475"/>
<dbReference type="Gene3D" id="1.20.120.1760">
    <property type="match status" value="1"/>
</dbReference>
<dbReference type="PANTHER" id="PTHR14269">
    <property type="entry name" value="CDP-DIACYLGLYCEROL--GLYCEROL-3-PHOSPHATE 3-PHOSPHATIDYLTRANSFERASE-RELATED"/>
    <property type="match status" value="1"/>
</dbReference>
<evidence type="ECO:0000256" key="11">
    <source>
        <dbReference type="ARBA" id="ARBA00023136"/>
    </source>
</evidence>
<dbReference type="InterPro" id="IPR050324">
    <property type="entry name" value="CDP-alcohol_PTase-I"/>
</dbReference>
<dbReference type="GO" id="GO:0008654">
    <property type="term" value="P:phospholipid biosynthetic process"/>
    <property type="evidence" value="ECO:0007669"/>
    <property type="project" value="UniProtKB-KW"/>
</dbReference>
<feature type="transmembrane region" description="Helical" evidence="16">
    <location>
        <begin position="173"/>
        <end position="194"/>
    </location>
</feature>
<keyword evidence="8 16" id="KW-0812">Transmembrane</keyword>
<evidence type="ECO:0000256" key="9">
    <source>
        <dbReference type="ARBA" id="ARBA00022989"/>
    </source>
</evidence>
<accession>B4S8V8</accession>
<dbReference type="HOGENOM" id="CLU_049944_3_0_10"/>
<keyword evidence="7 15" id="KW-0808">Transferase</keyword>
<evidence type="ECO:0000256" key="3">
    <source>
        <dbReference type="ARBA" id="ARBA00010441"/>
    </source>
</evidence>
<evidence type="ECO:0000256" key="8">
    <source>
        <dbReference type="ARBA" id="ARBA00022692"/>
    </source>
</evidence>
<dbReference type="STRING" id="290512.Paes_1475"/>
<keyword evidence="12" id="KW-0594">Phospholipid biosynthesis</keyword>
<evidence type="ECO:0000256" key="7">
    <source>
        <dbReference type="ARBA" id="ARBA00022679"/>
    </source>
</evidence>
<feature type="transmembrane region" description="Helical" evidence="16">
    <location>
        <begin position="214"/>
        <end position="242"/>
    </location>
</feature>
<evidence type="ECO:0000256" key="2">
    <source>
        <dbReference type="ARBA" id="ARBA00004127"/>
    </source>
</evidence>
<dbReference type="GO" id="GO:0012505">
    <property type="term" value="C:endomembrane system"/>
    <property type="evidence" value="ECO:0007669"/>
    <property type="project" value="UniProtKB-SubCell"/>
</dbReference>
<proteinExistence type="inferred from homology"/>
<dbReference type="AlphaFoldDB" id="B4S8V8"/>
<keyword evidence="13" id="KW-1208">Phospholipid metabolism</keyword>
<evidence type="ECO:0000256" key="10">
    <source>
        <dbReference type="ARBA" id="ARBA00023098"/>
    </source>
</evidence>
<name>B4S8V8_PROA2</name>
<dbReference type="Pfam" id="PF01066">
    <property type="entry name" value="CDP-OH_P_transf"/>
    <property type="match status" value="1"/>
</dbReference>
<dbReference type="RefSeq" id="WP_012506028.1">
    <property type="nucleotide sequence ID" value="NC_011059.1"/>
</dbReference>
<dbReference type="PANTHER" id="PTHR14269:SF61">
    <property type="entry name" value="CDP-DIACYLGLYCEROL--SERINE O-PHOSPHATIDYLTRANSFERASE"/>
    <property type="match status" value="1"/>
</dbReference>
<evidence type="ECO:0000256" key="1">
    <source>
        <dbReference type="ARBA" id="ARBA00000287"/>
    </source>
</evidence>
<dbReference type="InterPro" id="IPR048254">
    <property type="entry name" value="CDP_ALCOHOL_P_TRANSF_CS"/>
</dbReference>
<dbReference type="eggNOG" id="COG1183">
    <property type="taxonomic scope" value="Bacteria"/>
</dbReference>
<organism evidence="17 18">
    <name type="scientific">Prosthecochloris aestuarii (strain DSM 271 / SK 413)</name>
    <dbReference type="NCBI Taxonomy" id="290512"/>
    <lineage>
        <taxon>Bacteria</taxon>
        <taxon>Pseudomonadati</taxon>
        <taxon>Chlorobiota</taxon>
        <taxon>Chlorobiia</taxon>
        <taxon>Chlorobiales</taxon>
        <taxon>Chlorobiaceae</taxon>
        <taxon>Prosthecochloris</taxon>
    </lineage>
</organism>
<dbReference type="PROSITE" id="PS00379">
    <property type="entry name" value="CDP_ALCOHOL_P_TRANSF"/>
    <property type="match status" value="1"/>
</dbReference>
<protein>
    <recommendedName>
        <fullName evidence="5">CDP-diacylglycerol--serine O-phosphatidyltransferase</fullName>
        <ecNumber evidence="4">2.7.8.8</ecNumber>
    </recommendedName>
    <alternativeName>
        <fullName evidence="14">Phosphatidylserine synthase</fullName>
    </alternativeName>
</protein>
<keyword evidence="6" id="KW-0444">Lipid biosynthesis</keyword>
<evidence type="ECO:0000256" key="6">
    <source>
        <dbReference type="ARBA" id="ARBA00022516"/>
    </source>
</evidence>
<keyword evidence="9 16" id="KW-1133">Transmembrane helix</keyword>
<evidence type="ECO:0000256" key="12">
    <source>
        <dbReference type="ARBA" id="ARBA00023209"/>
    </source>
</evidence>
<dbReference type="EMBL" id="CP001108">
    <property type="protein sequence ID" value="ACF46495.1"/>
    <property type="molecule type" value="Genomic_DNA"/>
</dbReference>
<dbReference type="GO" id="GO:0016020">
    <property type="term" value="C:membrane"/>
    <property type="evidence" value="ECO:0007669"/>
    <property type="project" value="InterPro"/>
</dbReference>
<keyword evidence="11 16" id="KW-0472">Membrane</keyword>
<keyword evidence="18" id="KW-1185">Reference proteome</keyword>
<reference evidence="17" key="1">
    <citation type="submission" date="2008-06" db="EMBL/GenBank/DDBJ databases">
        <title>Complete sequence of chromosome of Prosthecochloris aestuarii DSM 271.</title>
        <authorList>
            <consortium name="US DOE Joint Genome Institute"/>
            <person name="Lucas S."/>
            <person name="Copeland A."/>
            <person name="Lapidus A."/>
            <person name="Glavina del Rio T."/>
            <person name="Dalin E."/>
            <person name="Tice H."/>
            <person name="Bruce D."/>
            <person name="Goodwin L."/>
            <person name="Pitluck S."/>
            <person name="Schmutz J."/>
            <person name="Larimer F."/>
            <person name="Land M."/>
            <person name="Hauser L."/>
            <person name="Kyrpides N."/>
            <person name="Anderson I."/>
            <person name="Liu Z."/>
            <person name="Li T."/>
            <person name="Zhao F."/>
            <person name="Overmann J."/>
            <person name="Bryant D.A."/>
            <person name="Richardson P."/>
        </authorList>
    </citation>
    <scope>NUCLEOTIDE SEQUENCE [LARGE SCALE GENOMIC DNA]</scope>
    <source>
        <strain evidence="17">DSM 271</strain>
    </source>
</reference>
<evidence type="ECO:0000313" key="17">
    <source>
        <dbReference type="EMBL" id="ACF46495.1"/>
    </source>
</evidence>
<comment type="catalytic activity">
    <reaction evidence="1">
        <text>a CDP-1,2-diacyl-sn-glycerol + L-serine = a 1,2-diacyl-sn-glycero-3-phospho-L-serine + CMP + H(+)</text>
        <dbReference type="Rhea" id="RHEA:16913"/>
        <dbReference type="ChEBI" id="CHEBI:15378"/>
        <dbReference type="ChEBI" id="CHEBI:33384"/>
        <dbReference type="ChEBI" id="CHEBI:57262"/>
        <dbReference type="ChEBI" id="CHEBI:58332"/>
        <dbReference type="ChEBI" id="CHEBI:60377"/>
        <dbReference type="EC" id="2.7.8.8"/>
    </reaction>
</comment>
<dbReference type="GO" id="GO:0003882">
    <property type="term" value="F:CDP-diacylglycerol-serine O-phosphatidyltransferase activity"/>
    <property type="evidence" value="ECO:0007669"/>
    <property type="project" value="UniProtKB-EC"/>
</dbReference>
<dbReference type="NCBIfam" id="TIGR00473">
    <property type="entry name" value="pssA"/>
    <property type="match status" value="1"/>
</dbReference>
<evidence type="ECO:0000313" key="18">
    <source>
        <dbReference type="Proteomes" id="UP000002725"/>
    </source>
</evidence>
<evidence type="ECO:0000256" key="16">
    <source>
        <dbReference type="SAM" id="Phobius"/>
    </source>
</evidence>
<dbReference type="InterPro" id="IPR000462">
    <property type="entry name" value="CDP-OH_P_trans"/>
</dbReference>
<gene>
    <name evidence="17" type="ordered locus">Paes_1475</name>
</gene>
<dbReference type="Proteomes" id="UP000002725">
    <property type="component" value="Chromosome"/>
</dbReference>
<comment type="subcellular location">
    <subcellularLocation>
        <location evidence="2">Endomembrane system</location>
        <topology evidence="2">Multi-pass membrane protein</topology>
    </subcellularLocation>
</comment>
<dbReference type="EC" id="2.7.8.8" evidence="4"/>
<evidence type="ECO:0000256" key="14">
    <source>
        <dbReference type="ARBA" id="ARBA00032361"/>
    </source>
</evidence>
<sequence>MKEQDRNSSAKKYAGSGFPALSRSFVPSVFTVMNMVCGYVAIVMAGAAHFHAAGWFIIIAAFFDVFDGYVARLTNGASEFGGELDSLSDLVSFGVAPAYLVYNFALSPMGAAGVMVSSLLVIGSALRLARYNVVNRESRGDSFSGLPTPAQALTVVGFVLWMLSDPLLSQARLIAVLSWMTIILSMLMVSKVNYQTFPRLNLDSLRAQPLQTGLYIAVFFCVLIFHAKAFFLAMLLYILLGVMRSLSLMVRQTVL</sequence>